<name>A0A0F9GLY9_9ZZZZ</name>
<sequence>MEKGDRLQYACGHWLVAGEFGIQDASVKDVPTKRCGECQRRLQDAAPALLEALENIMPLAQTGFSAMARSEQGAEIQAILRAARRAIEAAK</sequence>
<protein>
    <submittedName>
        <fullName evidence="1">Uncharacterized protein</fullName>
    </submittedName>
</protein>
<gene>
    <name evidence="1" type="ORF">LCGC14_1811040</name>
</gene>
<comment type="caution">
    <text evidence="1">The sequence shown here is derived from an EMBL/GenBank/DDBJ whole genome shotgun (WGS) entry which is preliminary data.</text>
</comment>
<evidence type="ECO:0000313" key="1">
    <source>
        <dbReference type="EMBL" id="KKL99783.1"/>
    </source>
</evidence>
<accession>A0A0F9GLY9</accession>
<dbReference type="AlphaFoldDB" id="A0A0F9GLY9"/>
<dbReference type="EMBL" id="LAZR01017590">
    <property type="protein sequence ID" value="KKL99783.1"/>
    <property type="molecule type" value="Genomic_DNA"/>
</dbReference>
<organism evidence="1">
    <name type="scientific">marine sediment metagenome</name>
    <dbReference type="NCBI Taxonomy" id="412755"/>
    <lineage>
        <taxon>unclassified sequences</taxon>
        <taxon>metagenomes</taxon>
        <taxon>ecological metagenomes</taxon>
    </lineage>
</organism>
<reference evidence="1" key="1">
    <citation type="journal article" date="2015" name="Nature">
        <title>Complex archaea that bridge the gap between prokaryotes and eukaryotes.</title>
        <authorList>
            <person name="Spang A."/>
            <person name="Saw J.H."/>
            <person name="Jorgensen S.L."/>
            <person name="Zaremba-Niedzwiedzka K."/>
            <person name="Martijn J."/>
            <person name="Lind A.E."/>
            <person name="van Eijk R."/>
            <person name="Schleper C."/>
            <person name="Guy L."/>
            <person name="Ettema T.J."/>
        </authorList>
    </citation>
    <scope>NUCLEOTIDE SEQUENCE</scope>
</reference>
<proteinExistence type="predicted"/>